<sequence>MPTTKRILKSCENRDSHVSRWVKNVLDKKSATYVKAYIILNFELNINTQENIFDVVEKHFMNLIQSVDETSTFNT</sequence>
<dbReference type="Proteomes" id="UP000183832">
    <property type="component" value="Unassembled WGS sequence"/>
</dbReference>
<gene>
    <name evidence="1" type="ORF">CLUMA_CG010880</name>
</gene>
<proteinExistence type="predicted"/>
<keyword evidence="2" id="KW-1185">Reference proteome</keyword>
<evidence type="ECO:0000313" key="2">
    <source>
        <dbReference type="Proteomes" id="UP000183832"/>
    </source>
</evidence>
<dbReference type="AlphaFoldDB" id="A0A1J1IBA4"/>
<accession>A0A1J1IBA4</accession>
<organism evidence="1 2">
    <name type="scientific">Clunio marinus</name>
    <dbReference type="NCBI Taxonomy" id="568069"/>
    <lineage>
        <taxon>Eukaryota</taxon>
        <taxon>Metazoa</taxon>
        <taxon>Ecdysozoa</taxon>
        <taxon>Arthropoda</taxon>
        <taxon>Hexapoda</taxon>
        <taxon>Insecta</taxon>
        <taxon>Pterygota</taxon>
        <taxon>Neoptera</taxon>
        <taxon>Endopterygota</taxon>
        <taxon>Diptera</taxon>
        <taxon>Nematocera</taxon>
        <taxon>Chironomoidea</taxon>
        <taxon>Chironomidae</taxon>
        <taxon>Clunio</taxon>
    </lineage>
</organism>
<name>A0A1J1IBA4_9DIPT</name>
<dbReference type="EMBL" id="CVRI01000047">
    <property type="protein sequence ID" value="CRK97491.1"/>
    <property type="molecule type" value="Genomic_DNA"/>
</dbReference>
<protein>
    <submittedName>
        <fullName evidence="1">CLUMA_CG010880, isoform A</fullName>
    </submittedName>
</protein>
<evidence type="ECO:0000313" key="1">
    <source>
        <dbReference type="EMBL" id="CRK97491.1"/>
    </source>
</evidence>
<reference evidence="1 2" key="1">
    <citation type="submission" date="2015-04" db="EMBL/GenBank/DDBJ databases">
        <authorList>
            <person name="Syromyatnikov M.Y."/>
            <person name="Popov V.N."/>
        </authorList>
    </citation>
    <scope>NUCLEOTIDE SEQUENCE [LARGE SCALE GENOMIC DNA]</scope>
</reference>